<dbReference type="InterPro" id="IPR036477">
    <property type="entry name" value="Formyl_transf_N_sf"/>
</dbReference>
<organism evidence="11 12">
    <name type="scientific">Pelagicoccus albus</name>
    <dbReference type="NCBI Taxonomy" id="415222"/>
    <lineage>
        <taxon>Bacteria</taxon>
        <taxon>Pseudomonadati</taxon>
        <taxon>Verrucomicrobiota</taxon>
        <taxon>Opitutia</taxon>
        <taxon>Puniceicoccales</taxon>
        <taxon>Pelagicoccaceae</taxon>
        <taxon>Pelagicoccus</taxon>
    </lineage>
</organism>
<comment type="caution">
    <text evidence="11">The sequence shown here is derived from an EMBL/GenBank/DDBJ whole genome shotgun (WGS) entry which is preliminary data.</text>
</comment>
<evidence type="ECO:0000259" key="10">
    <source>
        <dbReference type="Pfam" id="PF02911"/>
    </source>
</evidence>
<reference evidence="11 12" key="1">
    <citation type="submission" date="2020-07" db="EMBL/GenBank/DDBJ databases">
        <authorList>
            <person name="Feng X."/>
        </authorList>
    </citation>
    <scope>NUCLEOTIDE SEQUENCE [LARGE SCALE GENOMIC DNA]</scope>
    <source>
        <strain evidence="11 12">JCM23202</strain>
    </source>
</reference>
<dbReference type="EC" id="2.1.2.9" evidence="3 8"/>
<dbReference type="EMBL" id="JACHVC010000008">
    <property type="protein sequence ID" value="MBC2606212.1"/>
    <property type="molecule type" value="Genomic_DNA"/>
</dbReference>
<dbReference type="Pfam" id="PF00551">
    <property type="entry name" value="Formyl_trans_N"/>
    <property type="match status" value="1"/>
</dbReference>
<dbReference type="InterPro" id="IPR002376">
    <property type="entry name" value="Formyl_transf_N"/>
</dbReference>
<dbReference type="GO" id="GO:0005829">
    <property type="term" value="C:cytosol"/>
    <property type="evidence" value="ECO:0007669"/>
    <property type="project" value="TreeGrafter"/>
</dbReference>
<dbReference type="InterPro" id="IPR041711">
    <property type="entry name" value="Met-tRNA-FMT_N"/>
</dbReference>
<evidence type="ECO:0000256" key="7">
    <source>
        <dbReference type="ARBA" id="ARBA00048558"/>
    </source>
</evidence>
<keyword evidence="5 8" id="KW-0808">Transferase</keyword>
<comment type="function">
    <text evidence="1 8">Attaches a formyl group to the free amino group of methionyl-tRNA(fMet). The formyl group appears to play a dual role in the initiator identity of N-formylmethionyl-tRNA by promoting its recognition by IF2 and preventing the misappropriation of this tRNA by the elongation apparatus.</text>
</comment>
<dbReference type="InterPro" id="IPR005794">
    <property type="entry name" value="Fmt"/>
</dbReference>
<dbReference type="GO" id="GO:0004479">
    <property type="term" value="F:methionyl-tRNA formyltransferase activity"/>
    <property type="evidence" value="ECO:0007669"/>
    <property type="project" value="UniProtKB-UniRule"/>
</dbReference>
<dbReference type="InterPro" id="IPR005793">
    <property type="entry name" value="Formyl_trans_C"/>
</dbReference>
<evidence type="ECO:0000256" key="2">
    <source>
        <dbReference type="ARBA" id="ARBA00010699"/>
    </source>
</evidence>
<evidence type="ECO:0000313" key="11">
    <source>
        <dbReference type="EMBL" id="MBC2606212.1"/>
    </source>
</evidence>
<keyword evidence="12" id="KW-1185">Reference proteome</keyword>
<proteinExistence type="inferred from homology"/>
<dbReference type="PANTHER" id="PTHR11138">
    <property type="entry name" value="METHIONYL-TRNA FORMYLTRANSFERASE"/>
    <property type="match status" value="1"/>
</dbReference>
<dbReference type="InterPro" id="IPR037022">
    <property type="entry name" value="Formyl_trans_C_sf"/>
</dbReference>
<evidence type="ECO:0000256" key="6">
    <source>
        <dbReference type="ARBA" id="ARBA00022917"/>
    </source>
</evidence>
<dbReference type="SUPFAM" id="SSF53328">
    <property type="entry name" value="Formyltransferase"/>
    <property type="match status" value="1"/>
</dbReference>
<feature type="binding site" evidence="8">
    <location>
        <begin position="106"/>
        <end position="109"/>
    </location>
    <ligand>
        <name>(6S)-5,6,7,8-tetrahydrofolate</name>
        <dbReference type="ChEBI" id="CHEBI:57453"/>
    </ligand>
</feature>
<dbReference type="HAMAP" id="MF_00182">
    <property type="entry name" value="Formyl_trans"/>
    <property type="match status" value="1"/>
</dbReference>
<evidence type="ECO:0000256" key="5">
    <source>
        <dbReference type="ARBA" id="ARBA00022679"/>
    </source>
</evidence>
<evidence type="ECO:0000256" key="8">
    <source>
        <dbReference type="HAMAP-Rule" id="MF_00182"/>
    </source>
</evidence>
<dbReference type="SUPFAM" id="SSF50486">
    <property type="entry name" value="FMT C-terminal domain-like"/>
    <property type="match status" value="1"/>
</dbReference>
<protein>
    <recommendedName>
        <fullName evidence="4 8">Methionyl-tRNA formyltransferase</fullName>
        <ecNumber evidence="3 8">2.1.2.9</ecNumber>
    </recommendedName>
</protein>
<dbReference type="Gene3D" id="3.40.50.170">
    <property type="entry name" value="Formyl transferase, N-terminal domain"/>
    <property type="match status" value="1"/>
</dbReference>
<dbReference type="AlphaFoldDB" id="A0A7X1B632"/>
<evidence type="ECO:0000256" key="3">
    <source>
        <dbReference type="ARBA" id="ARBA00012261"/>
    </source>
</evidence>
<comment type="catalytic activity">
    <reaction evidence="7 8">
        <text>L-methionyl-tRNA(fMet) + (6R)-10-formyltetrahydrofolate = N-formyl-L-methionyl-tRNA(fMet) + (6S)-5,6,7,8-tetrahydrofolate + H(+)</text>
        <dbReference type="Rhea" id="RHEA:24380"/>
        <dbReference type="Rhea" id="RHEA-COMP:9952"/>
        <dbReference type="Rhea" id="RHEA-COMP:9953"/>
        <dbReference type="ChEBI" id="CHEBI:15378"/>
        <dbReference type="ChEBI" id="CHEBI:57453"/>
        <dbReference type="ChEBI" id="CHEBI:78530"/>
        <dbReference type="ChEBI" id="CHEBI:78844"/>
        <dbReference type="ChEBI" id="CHEBI:195366"/>
        <dbReference type="EC" id="2.1.2.9"/>
    </reaction>
</comment>
<gene>
    <name evidence="8" type="primary">fmt</name>
    <name evidence="11" type="ORF">H5P27_09150</name>
</gene>
<dbReference type="PANTHER" id="PTHR11138:SF5">
    <property type="entry name" value="METHIONYL-TRNA FORMYLTRANSFERASE, MITOCHONDRIAL"/>
    <property type="match status" value="1"/>
</dbReference>
<dbReference type="Gene3D" id="3.10.25.10">
    <property type="entry name" value="Formyl transferase, C-terminal domain"/>
    <property type="match status" value="1"/>
</dbReference>
<evidence type="ECO:0000256" key="1">
    <source>
        <dbReference type="ARBA" id="ARBA00002606"/>
    </source>
</evidence>
<dbReference type="Pfam" id="PF02911">
    <property type="entry name" value="Formyl_trans_C"/>
    <property type="match status" value="1"/>
</dbReference>
<evidence type="ECO:0000313" key="12">
    <source>
        <dbReference type="Proteomes" id="UP000526501"/>
    </source>
</evidence>
<dbReference type="Proteomes" id="UP000526501">
    <property type="component" value="Unassembled WGS sequence"/>
</dbReference>
<evidence type="ECO:0000256" key="4">
    <source>
        <dbReference type="ARBA" id="ARBA00016014"/>
    </source>
</evidence>
<keyword evidence="6 8" id="KW-0648">Protein biosynthesis</keyword>
<dbReference type="CDD" id="cd08646">
    <property type="entry name" value="FMT_core_Met-tRNA-FMT_N"/>
    <property type="match status" value="1"/>
</dbReference>
<dbReference type="CDD" id="cd08704">
    <property type="entry name" value="Met_tRNA_FMT_C"/>
    <property type="match status" value="1"/>
</dbReference>
<comment type="similarity">
    <text evidence="2 8">Belongs to the Fmt family.</text>
</comment>
<dbReference type="InterPro" id="IPR011034">
    <property type="entry name" value="Formyl_transferase-like_C_sf"/>
</dbReference>
<evidence type="ECO:0000259" key="9">
    <source>
        <dbReference type="Pfam" id="PF00551"/>
    </source>
</evidence>
<sequence>MGSDPIALPGLEAVVSGRCGEIELVAVYTQPDRPRGRGKKVVPNEIKTWALERDLPVYQPEKMGKAERLEIEAMAVDSILVMAYGHILSQKLIDTPRLGIWNLHTSLLPKYRGASPIQCAVASGDQETGVSLMKLVREMDAGPVLDVEKVGIGESDTALDVESRLADACAPLLVRGLPIAHGGEPELQEQDPAGVSFVRKLGKGDGELDFRAPAKVLARRINGLFPWPSTRANWGEVSIKIGLAGYQNERAEADPGTVLGLEDEGLKVACGDGVVFLKKLQRPGGKMLTAAEFLRGYDLPVGSVFESREMTELVTAEHVKG</sequence>
<dbReference type="NCBIfam" id="TIGR00460">
    <property type="entry name" value="fmt"/>
    <property type="match status" value="1"/>
</dbReference>
<accession>A0A7X1B632</accession>
<feature type="domain" description="Formyl transferase N-terminal" evidence="9">
    <location>
        <begin position="22"/>
        <end position="175"/>
    </location>
</feature>
<dbReference type="InterPro" id="IPR044135">
    <property type="entry name" value="Met-tRNA-FMT_C"/>
</dbReference>
<name>A0A7X1B632_9BACT</name>
<feature type="domain" description="Formyl transferase C-terminal" evidence="10">
    <location>
        <begin position="200"/>
        <end position="297"/>
    </location>
</feature>